<dbReference type="GO" id="GO:0008664">
    <property type="term" value="F:RNA 2',3'-cyclic 3'-phosphodiesterase activity"/>
    <property type="evidence" value="ECO:0007669"/>
    <property type="project" value="UniProtKB-EC"/>
</dbReference>
<protein>
    <recommendedName>
        <fullName evidence="2">RNA 2',3'-cyclic phosphodiesterase</fullName>
        <shortName evidence="2">RNA 2',3'-CPDase</shortName>
        <ecNumber evidence="2">3.1.4.58</ecNumber>
    </recommendedName>
</protein>
<name>A0A372DGL0_9GAMM</name>
<dbReference type="Pfam" id="PF13563">
    <property type="entry name" value="2_5_RNA_ligase2"/>
    <property type="match status" value="1"/>
</dbReference>
<comment type="similarity">
    <text evidence="2">Belongs to the 2H phosphoesterase superfamily. ThpR family.</text>
</comment>
<keyword evidence="4" id="KW-1185">Reference proteome</keyword>
<dbReference type="SUPFAM" id="SSF55144">
    <property type="entry name" value="LigT-like"/>
    <property type="match status" value="1"/>
</dbReference>
<dbReference type="PANTHER" id="PTHR35561:SF1">
    <property type="entry name" value="RNA 2',3'-CYCLIC PHOSPHODIESTERASE"/>
    <property type="match status" value="1"/>
</dbReference>
<comment type="catalytic activity">
    <reaction evidence="2">
        <text>a 3'-end 2',3'-cyclophospho-ribonucleotide-RNA + H2O = a 3'-end 2'-phospho-ribonucleotide-RNA + H(+)</text>
        <dbReference type="Rhea" id="RHEA:11828"/>
        <dbReference type="Rhea" id="RHEA-COMP:10464"/>
        <dbReference type="Rhea" id="RHEA-COMP:17353"/>
        <dbReference type="ChEBI" id="CHEBI:15377"/>
        <dbReference type="ChEBI" id="CHEBI:15378"/>
        <dbReference type="ChEBI" id="CHEBI:83064"/>
        <dbReference type="ChEBI" id="CHEBI:173113"/>
        <dbReference type="EC" id="3.1.4.58"/>
    </reaction>
</comment>
<evidence type="ECO:0000256" key="1">
    <source>
        <dbReference type="ARBA" id="ARBA00022801"/>
    </source>
</evidence>
<dbReference type="RefSeq" id="WP_117203638.1">
    <property type="nucleotide sequence ID" value="NZ_JBHTBK010000054.1"/>
</dbReference>
<feature type="active site" description="Proton donor" evidence="2">
    <location>
        <position position="55"/>
    </location>
</feature>
<evidence type="ECO:0000256" key="2">
    <source>
        <dbReference type="HAMAP-Rule" id="MF_01940"/>
    </source>
</evidence>
<sequence length="186" mass="19844">MRVPRPDAAALPQPQRLFFALLPDDTLRGRIAAAAAHIERAHPSGGRPLAPARYHLTLRFLGDFEAVPPALIAAARAAGEAVRARAFTLTLDHVGSFADSRVRWLGVAADGPLQALRQALDRALAAAGVALPAEAFVPHLTIVRAAQRALAPALAIDPLSWSVDGFALLASRPGRPYEILQRRRLA</sequence>
<proteinExistence type="inferred from homology"/>
<comment type="caution">
    <text evidence="3">The sequence shown here is derived from an EMBL/GenBank/DDBJ whole genome shotgun (WGS) entry which is preliminary data.</text>
</comment>
<feature type="short sequence motif" description="HXTX 1" evidence="2">
    <location>
        <begin position="55"/>
        <end position="58"/>
    </location>
</feature>
<dbReference type="InterPro" id="IPR004175">
    <property type="entry name" value="RNA_CPDase"/>
</dbReference>
<keyword evidence="1 2" id="KW-0378">Hydrolase</keyword>
<dbReference type="PANTHER" id="PTHR35561">
    <property type="entry name" value="RNA 2',3'-CYCLIC PHOSPHODIESTERASE"/>
    <property type="match status" value="1"/>
</dbReference>
<dbReference type="NCBIfam" id="TIGR02258">
    <property type="entry name" value="2_5_ligase"/>
    <property type="match status" value="1"/>
</dbReference>
<evidence type="ECO:0000313" key="3">
    <source>
        <dbReference type="EMBL" id="RFP58047.1"/>
    </source>
</evidence>
<comment type="function">
    <text evidence="2">Hydrolyzes RNA 2',3'-cyclic phosphodiester to an RNA 2'-phosphomonoester.</text>
</comment>
<feature type="short sequence motif" description="HXTX 2" evidence="2">
    <location>
        <begin position="139"/>
        <end position="142"/>
    </location>
</feature>
<feature type="active site" description="Proton acceptor" evidence="2">
    <location>
        <position position="139"/>
    </location>
</feature>
<dbReference type="InterPro" id="IPR009097">
    <property type="entry name" value="Cyclic_Pdiesterase"/>
</dbReference>
<dbReference type="GO" id="GO:0004113">
    <property type="term" value="F:2',3'-cyclic-nucleotide 3'-phosphodiesterase activity"/>
    <property type="evidence" value="ECO:0007669"/>
    <property type="project" value="InterPro"/>
</dbReference>
<evidence type="ECO:0000313" key="4">
    <source>
        <dbReference type="Proteomes" id="UP000262917"/>
    </source>
</evidence>
<dbReference type="Proteomes" id="UP000262917">
    <property type="component" value="Unassembled WGS sequence"/>
</dbReference>
<dbReference type="EC" id="3.1.4.58" evidence="2"/>
<dbReference type="HAMAP" id="MF_01940">
    <property type="entry name" value="RNA_CPDase"/>
    <property type="match status" value="1"/>
</dbReference>
<accession>A0A372DGL0</accession>
<organism evidence="3 4">
    <name type="scientific">Cognatiluteimonas weifangensis</name>
    <dbReference type="NCBI Taxonomy" id="2303539"/>
    <lineage>
        <taxon>Bacteria</taxon>
        <taxon>Pseudomonadati</taxon>
        <taxon>Pseudomonadota</taxon>
        <taxon>Gammaproteobacteria</taxon>
        <taxon>Lysobacterales</taxon>
        <taxon>Lysobacteraceae</taxon>
        <taxon>Cognatiluteimonas</taxon>
    </lineage>
</organism>
<gene>
    <name evidence="3" type="primary">thpR</name>
    <name evidence="3" type="ORF">D0Y53_12400</name>
</gene>
<reference evidence="3 4" key="1">
    <citation type="submission" date="2018-08" db="EMBL/GenBank/DDBJ databases">
        <title>Lysobacter weifangensis sp. nov., a new member of the family 'Xanthomonadaceae', isolated from soil in a farmland.</title>
        <authorList>
            <person name="Zhao H."/>
        </authorList>
    </citation>
    <scope>NUCLEOTIDE SEQUENCE [LARGE SCALE GENOMIC DNA]</scope>
    <source>
        <strain evidence="3 4">WF-2</strain>
    </source>
</reference>
<dbReference type="EMBL" id="QVPD01000020">
    <property type="protein sequence ID" value="RFP58047.1"/>
    <property type="molecule type" value="Genomic_DNA"/>
</dbReference>
<dbReference type="AlphaFoldDB" id="A0A372DGL0"/>
<dbReference type="Gene3D" id="3.90.1140.10">
    <property type="entry name" value="Cyclic phosphodiesterase"/>
    <property type="match status" value="1"/>
</dbReference>